<name>A0A0C9SYA9_PAXIN</name>
<feature type="region of interest" description="Disordered" evidence="1">
    <location>
        <begin position="86"/>
        <end position="110"/>
    </location>
</feature>
<protein>
    <submittedName>
        <fullName evidence="2">Uncharacterized protein</fullName>
    </submittedName>
</protein>
<gene>
    <name evidence="2" type="ORF">PAXINDRAFT_155812</name>
</gene>
<evidence type="ECO:0000256" key="1">
    <source>
        <dbReference type="SAM" id="MobiDB-lite"/>
    </source>
</evidence>
<evidence type="ECO:0000313" key="3">
    <source>
        <dbReference type="Proteomes" id="UP000053647"/>
    </source>
</evidence>
<reference evidence="3" key="2">
    <citation type="submission" date="2015-01" db="EMBL/GenBank/DDBJ databases">
        <title>Evolutionary Origins and Diversification of the Mycorrhizal Mutualists.</title>
        <authorList>
            <consortium name="DOE Joint Genome Institute"/>
            <consortium name="Mycorrhizal Genomics Consortium"/>
            <person name="Kohler A."/>
            <person name="Kuo A."/>
            <person name="Nagy L.G."/>
            <person name="Floudas D."/>
            <person name="Copeland A."/>
            <person name="Barry K.W."/>
            <person name="Cichocki N."/>
            <person name="Veneault-Fourrey C."/>
            <person name="LaButti K."/>
            <person name="Lindquist E.A."/>
            <person name="Lipzen A."/>
            <person name="Lundell T."/>
            <person name="Morin E."/>
            <person name="Murat C."/>
            <person name="Riley R."/>
            <person name="Ohm R."/>
            <person name="Sun H."/>
            <person name="Tunlid A."/>
            <person name="Henrissat B."/>
            <person name="Grigoriev I.V."/>
            <person name="Hibbett D.S."/>
            <person name="Martin F."/>
        </authorList>
    </citation>
    <scope>NUCLEOTIDE SEQUENCE [LARGE SCALE GENOMIC DNA]</scope>
    <source>
        <strain evidence="3">ATCC 200175</strain>
    </source>
</reference>
<evidence type="ECO:0000313" key="2">
    <source>
        <dbReference type="EMBL" id="KIJ14909.1"/>
    </source>
</evidence>
<dbReference type="EMBL" id="KN819339">
    <property type="protein sequence ID" value="KIJ14909.1"/>
    <property type="molecule type" value="Genomic_DNA"/>
</dbReference>
<keyword evidence="3" id="KW-1185">Reference proteome</keyword>
<proteinExistence type="predicted"/>
<accession>A0A0C9SYA9</accession>
<organism evidence="2 3">
    <name type="scientific">Paxillus involutus ATCC 200175</name>
    <dbReference type="NCBI Taxonomy" id="664439"/>
    <lineage>
        <taxon>Eukaryota</taxon>
        <taxon>Fungi</taxon>
        <taxon>Dikarya</taxon>
        <taxon>Basidiomycota</taxon>
        <taxon>Agaricomycotina</taxon>
        <taxon>Agaricomycetes</taxon>
        <taxon>Agaricomycetidae</taxon>
        <taxon>Boletales</taxon>
        <taxon>Paxilineae</taxon>
        <taxon>Paxillaceae</taxon>
        <taxon>Paxillus</taxon>
    </lineage>
</organism>
<sequence>MTVHLGLVSSFAPKSATPCECSNGTLGGGSSLLGKDDTLTLLASPRQTARDNQQKSCMCSFSYDVNSFSPKSATPCKCSNGTLGGGSSLLGKDDTLTGSAPRVSKINSAR</sequence>
<dbReference type="HOGENOM" id="CLU_2171824_0_0_1"/>
<dbReference type="AlphaFoldDB" id="A0A0C9SYA9"/>
<reference evidence="2 3" key="1">
    <citation type="submission" date="2014-06" db="EMBL/GenBank/DDBJ databases">
        <authorList>
            <consortium name="DOE Joint Genome Institute"/>
            <person name="Kuo A."/>
            <person name="Kohler A."/>
            <person name="Nagy L.G."/>
            <person name="Floudas D."/>
            <person name="Copeland A."/>
            <person name="Barry K.W."/>
            <person name="Cichocki N."/>
            <person name="Veneault-Fourrey C."/>
            <person name="LaButti K."/>
            <person name="Lindquist E.A."/>
            <person name="Lipzen A."/>
            <person name="Lundell T."/>
            <person name="Morin E."/>
            <person name="Murat C."/>
            <person name="Sun H."/>
            <person name="Tunlid A."/>
            <person name="Henrissat B."/>
            <person name="Grigoriev I.V."/>
            <person name="Hibbett D.S."/>
            <person name="Martin F."/>
            <person name="Nordberg H.P."/>
            <person name="Cantor M.N."/>
            <person name="Hua S.X."/>
        </authorList>
    </citation>
    <scope>NUCLEOTIDE SEQUENCE [LARGE SCALE GENOMIC DNA]</scope>
    <source>
        <strain evidence="2 3">ATCC 200175</strain>
    </source>
</reference>
<dbReference type="Proteomes" id="UP000053647">
    <property type="component" value="Unassembled WGS sequence"/>
</dbReference>